<reference evidence="2 3" key="1">
    <citation type="submission" date="2015-12" db="EMBL/GenBank/DDBJ databases">
        <title>Genome sequence of the marine Rhodobacteraceae strain O3.65, Candidatus Tritonibacter horizontis.</title>
        <authorList>
            <person name="Poehlein A."/>
            <person name="Giebel H.A."/>
            <person name="Voget S."/>
            <person name="Brinkhoff T."/>
        </authorList>
    </citation>
    <scope>NUCLEOTIDE SEQUENCE [LARGE SCALE GENOMIC DNA]</scope>
    <source>
        <strain evidence="2 3">O3.65</strain>
    </source>
</reference>
<organism evidence="2 3">
    <name type="scientific">Tritonibacter horizontis</name>
    <dbReference type="NCBI Taxonomy" id="1768241"/>
    <lineage>
        <taxon>Bacteria</taxon>
        <taxon>Pseudomonadati</taxon>
        <taxon>Pseudomonadota</taxon>
        <taxon>Alphaproteobacteria</taxon>
        <taxon>Rhodobacterales</taxon>
        <taxon>Paracoccaceae</taxon>
        <taxon>Tritonibacter</taxon>
    </lineage>
</organism>
<dbReference type="Gene3D" id="3.20.20.150">
    <property type="entry name" value="Divalent-metal-dependent TIM barrel enzymes"/>
    <property type="match status" value="1"/>
</dbReference>
<dbReference type="EMBL" id="LPUY01000014">
    <property type="protein sequence ID" value="KUP94472.1"/>
    <property type="molecule type" value="Genomic_DNA"/>
</dbReference>
<dbReference type="PANTHER" id="PTHR42194">
    <property type="entry name" value="UPF0276 PROTEIN HI_1600"/>
    <property type="match status" value="1"/>
</dbReference>
<evidence type="ECO:0000313" key="2">
    <source>
        <dbReference type="EMBL" id="KUP94472.1"/>
    </source>
</evidence>
<dbReference type="SUPFAM" id="SSF51658">
    <property type="entry name" value="Xylose isomerase-like"/>
    <property type="match status" value="1"/>
</dbReference>
<evidence type="ECO:0000256" key="1">
    <source>
        <dbReference type="HAMAP-Rule" id="MF_00697"/>
    </source>
</evidence>
<dbReference type="PATRIC" id="fig|1768241.3.peg.677"/>
<dbReference type="InterPro" id="IPR007801">
    <property type="entry name" value="MbnB/TglH/ChrH"/>
</dbReference>
<dbReference type="RefSeq" id="WP_082705005.1">
    <property type="nucleotide sequence ID" value="NZ_LPUY01000014.1"/>
</dbReference>
<comment type="caution">
    <text evidence="2">The sequence shown here is derived from an EMBL/GenBank/DDBJ whole genome shotgun (WGS) entry which is preliminary data.</text>
</comment>
<accession>A0A132C2J3</accession>
<protein>
    <recommendedName>
        <fullName evidence="1">UPF0276 protein TRIHO_06580</fullName>
    </recommendedName>
</protein>
<proteinExistence type="inferred from homology"/>
<dbReference type="HAMAP" id="MF_00697">
    <property type="entry name" value="UPF0276"/>
    <property type="match status" value="1"/>
</dbReference>
<comment type="similarity">
    <text evidence="1">Belongs to the UPF0276 family.</text>
</comment>
<dbReference type="PANTHER" id="PTHR42194:SF1">
    <property type="entry name" value="UPF0276 PROTEIN HI_1600"/>
    <property type="match status" value="1"/>
</dbReference>
<dbReference type="NCBIfam" id="NF003818">
    <property type="entry name" value="PRK05409.1"/>
    <property type="match status" value="1"/>
</dbReference>
<keyword evidence="3" id="KW-1185">Reference proteome</keyword>
<dbReference type="Pfam" id="PF05114">
    <property type="entry name" value="MbnB_TglH_ChrH"/>
    <property type="match status" value="1"/>
</dbReference>
<evidence type="ECO:0000313" key="3">
    <source>
        <dbReference type="Proteomes" id="UP000068382"/>
    </source>
</evidence>
<dbReference type="OrthoDB" id="9763101at2"/>
<sequence length="303" mass="33146">MFDTPDRSALPARPGVGYKPQHYQAIMADAGCVQWLEIHAENYMGDGGRPLAQLRHLAERFAISVHGVGLSIGGAEALDPDHLARLKHLVGWLNPASFSEHLAWSTHDSHFYNDLLPLPYTNATLTRVCDHIDQVQQVLARPMLLENPSSYLAFAESTWDEPAFLQEIARRTGCGLLLDVNNVFVSATNLGYRPQAYIDAYPLDLVGEIHLGGHDEDEDEHGAPLLIDSHGAEVVDPVWALLDYTLARSGARPTLVEWDTDVPDWPVLEAEAARAAAALARISPEAPAQLSAQLSAQGQARTE</sequence>
<name>A0A132C2J3_9RHOB</name>
<dbReference type="AlphaFoldDB" id="A0A132C2J3"/>
<dbReference type="InterPro" id="IPR036237">
    <property type="entry name" value="Xyl_isomerase-like_sf"/>
</dbReference>
<gene>
    <name evidence="2" type="ORF">TRIHO_06580</name>
</gene>
<dbReference type="Proteomes" id="UP000068382">
    <property type="component" value="Unassembled WGS sequence"/>
</dbReference>